<dbReference type="STRING" id="1120976.SAMN03080606_00128"/>
<name>A0A1G5AGU2_9FIRM</name>
<dbReference type="Gene3D" id="3.90.1150.10">
    <property type="entry name" value="Aspartate Aminotransferase, domain 1"/>
    <property type="match status" value="1"/>
</dbReference>
<dbReference type="InterPro" id="IPR015422">
    <property type="entry name" value="PyrdxlP-dep_Trfase_small"/>
</dbReference>
<evidence type="ECO:0000256" key="1">
    <source>
        <dbReference type="ARBA" id="ARBA00001933"/>
    </source>
</evidence>
<protein>
    <submittedName>
        <fullName evidence="5">CDP-6-deoxy-D-xylo-4-hexulose-3-dehydrase</fullName>
    </submittedName>
</protein>
<sequence>MNNKEIRTLILEKTKEYYQLKFASEKYSEGDRIPFARRVFDENELVNLVDSSLDFWLTAGRYAEDFEYEFAQFMDVDHCLLVNSGSSANLVAFTTLTSPKLGERRLKKGDEVITVAAGFPTTINPIIQNGLVPVFVDVELSTYNIKVEDLEKALSDKTKAIMIAHTLGNPFDLGAIMEFANKHDLFVVEDCCDAVGSTYNGKKVGTFGHLATVSFYPAHHMTMGEGGAVLTSDDELMKIATSFRDWGRDCYCGPGSDNTCGRRFSMQYGKLPVGYDHKYVYSHIGYNLKVTDMQAAIGMAQLEKLPSFIEKRKENFNKIKKELEKYEDYFILPEATKNSDPSWFGFPITVKENDKFSRNELTLYLEKNMIMTRLLFAGNVTKQPAYLDIECRIIGDLKNTDYIMNNTFFIGVYPGINDEQIAYIAKAFESFFKELA</sequence>
<keyword evidence="6" id="KW-1185">Reference proteome</keyword>
<dbReference type="Proteomes" id="UP000198636">
    <property type="component" value="Unassembled WGS sequence"/>
</dbReference>
<dbReference type="PANTHER" id="PTHR30244:SF34">
    <property type="entry name" value="DTDP-4-AMINO-4,6-DIDEOXYGALACTOSE TRANSAMINASE"/>
    <property type="match status" value="1"/>
</dbReference>
<dbReference type="OrthoDB" id="9810913at2"/>
<dbReference type="SUPFAM" id="SSF53383">
    <property type="entry name" value="PLP-dependent transferases"/>
    <property type="match status" value="1"/>
</dbReference>
<dbReference type="InterPro" id="IPR015424">
    <property type="entry name" value="PyrdxlP-dep_Trfase"/>
</dbReference>
<evidence type="ECO:0000313" key="6">
    <source>
        <dbReference type="Proteomes" id="UP000198636"/>
    </source>
</evidence>
<dbReference type="GO" id="GO:0030170">
    <property type="term" value="F:pyridoxal phosphate binding"/>
    <property type="evidence" value="ECO:0007669"/>
    <property type="project" value="TreeGrafter"/>
</dbReference>
<comment type="similarity">
    <text evidence="3 4">Belongs to the DegT/DnrJ/EryC1 family.</text>
</comment>
<dbReference type="NCBIfam" id="NF011936">
    <property type="entry name" value="PRK15407.1"/>
    <property type="match status" value="1"/>
</dbReference>
<dbReference type="FunFam" id="3.40.640.10:FF:000079">
    <property type="entry name" value="LPS biosynthesis protein"/>
    <property type="match status" value="1"/>
</dbReference>
<keyword evidence="2 4" id="KW-0663">Pyridoxal phosphate</keyword>
<dbReference type="PIRSF" id="PIRSF000390">
    <property type="entry name" value="PLP_StrS"/>
    <property type="match status" value="1"/>
</dbReference>
<proteinExistence type="inferred from homology"/>
<dbReference type="GO" id="GO:0000271">
    <property type="term" value="P:polysaccharide biosynthetic process"/>
    <property type="evidence" value="ECO:0007669"/>
    <property type="project" value="TreeGrafter"/>
</dbReference>
<dbReference type="PANTHER" id="PTHR30244">
    <property type="entry name" value="TRANSAMINASE"/>
    <property type="match status" value="1"/>
</dbReference>
<gene>
    <name evidence="5" type="ORF">SAMN03080606_00128</name>
</gene>
<evidence type="ECO:0000313" key="5">
    <source>
        <dbReference type="EMBL" id="SCX77102.1"/>
    </source>
</evidence>
<dbReference type="AlphaFoldDB" id="A0A1G5AGU2"/>
<dbReference type="GO" id="GO:0008483">
    <property type="term" value="F:transaminase activity"/>
    <property type="evidence" value="ECO:0007669"/>
    <property type="project" value="TreeGrafter"/>
</dbReference>
<evidence type="ECO:0000256" key="3">
    <source>
        <dbReference type="ARBA" id="ARBA00037999"/>
    </source>
</evidence>
<dbReference type="Gene3D" id="3.40.640.10">
    <property type="entry name" value="Type I PLP-dependent aspartate aminotransferase-like (Major domain)"/>
    <property type="match status" value="1"/>
</dbReference>
<dbReference type="EMBL" id="FMUS01000001">
    <property type="protein sequence ID" value="SCX77102.1"/>
    <property type="molecule type" value="Genomic_DNA"/>
</dbReference>
<dbReference type="InterPro" id="IPR015421">
    <property type="entry name" value="PyrdxlP-dep_Trfase_major"/>
</dbReference>
<dbReference type="Pfam" id="PF01041">
    <property type="entry name" value="DegT_DnrJ_EryC1"/>
    <property type="match status" value="1"/>
</dbReference>
<accession>A0A1G5AGU2</accession>
<organism evidence="5 6">
    <name type="scientific">Alkaliphilus peptidifermentans DSM 18978</name>
    <dbReference type="NCBI Taxonomy" id="1120976"/>
    <lineage>
        <taxon>Bacteria</taxon>
        <taxon>Bacillati</taxon>
        <taxon>Bacillota</taxon>
        <taxon>Clostridia</taxon>
        <taxon>Peptostreptococcales</taxon>
        <taxon>Natronincolaceae</taxon>
        <taxon>Alkaliphilus</taxon>
    </lineage>
</organism>
<comment type="cofactor">
    <cofactor evidence="1">
        <name>pyridoxal 5'-phosphate</name>
        <dbReference type="ChEBI" id="CHEBI:597326"/>
    </cofactor>
</comment>
<dbReference type="InterPro" id="IPR000653">
    <property type="entry name" value="DegT/StrS_aminotransferase"/>
</dbReference>
<evidence type="ECO:0000256" key="2">
    <source>
        <dbReference type="ARBA" id="ARBA00022898"/>
    </source>
</evidence>
<dbReference type="CDD" id="cd00616">
    <property type="entry name" value="AHBA_syn"/>
    <property type="match status" value="1"/>
</dbReference>
<evidence type="ECO:0000256" key="4">
    <source>
        <dbReference type="RuleBase" id="RU004508"/>
    </source>
</evidence>
<reference evidence="5 6" key="1">
    <citation type="submission" date="2016-10" db="EMBL/GenBank/DDBJ databases">
        <authorList>
            <person name="de Groot N.N."/>
        </authorList>
    </citation>
    <scope>NUCLEOTIDE SEQUENCE [LARGE SCALE GENOMIC DNA]</scope>
    <source>
        <strain evidence="5 6">DSM 18978</strain>
    </source>
</reference>
<dbReference type="RefSeq" id="WP_091538764.1">
    <property type="nucleotide sequence ID" value="NZ_FMUS01000001.1"/>
</dbReference>